<dbReference type="Gene3D" id="3.40.190.150">
    <property type="entry name" value="Bordetella uptake gene, domain 1"/>
    <property type="match status" value="1"/>
</dbReference>
<accession>A0ABQ0RID8</accession>
<proteinExistence type="inferred from homology"/>
<dbReference type="PANTHER" id="PTHR42928">
    <property type="entry name" value="TRICARBOXYLATE-BINDING PROTEIN"/>
    <property type="match status" value="1"/>
</dbReference>
<dbReference type="Gene3D" id="3.40.190.10">
    <property type="entry name" value="Periplasmic binding protein-like II"/>
    <property type="match status" value="1"/>
</dbReference>
<evidence type="ECO:0000256" key="1">
    <source>
        <dbReference type="ARBA" id="ARBA00006987"/>
    </source>
</evidence>
<sequence length="328" mass="34505">MVNKRILSRSLYGVAVVAVAGLAFTNAAASGGESSARNKLVIMAPASPGGGWDGFSREAQQALKSIGAVNNVQVTNIPGAGGTIGLSQFVQMTGRHDMLMATGGVMVGAIELADSEATMKDVELIARMSDDYAALVVPAKSKIKTLDEFVEAWKKDPGGTSIAGGSLGSIDHLLTGKVAQEVGIDPAKANYIAYSGGGEALTSMLAGTTAGGMSGYNEVADQIEAGNLRALAISSEERLPSVDIPTFKEQGVDAVMANWRGFSAAPGITEEDKQVFVEMVHEIHESEQWKDALERNNWTDSFMIGKEFEEYVDSEIEVTAQIIKGLGL</sequence>
<keyword evidence="2" id="KW-0732">Signal</keyword>
<dbReference type="SUPFAM" id="SSF53850">
    <property type="entry name" value="Periplasmic binding protein-like II"/>
    <property type="match status" value="1"/>
</dbReference>
<comment type="caution">
    <text evidence="3">The sequence shown here is derived from an EMBL/GenBank/DDBJ whole genome shotgun (WGS) entry which is preliminary data.</text>
</comment>
<organism evidence="3 4">
    <name type="scientific">Glutamicibacter nicotianae</name>
    <name type="common">Arthrobacter nicotianae</name>
    <dbReference type="NCBI Taxonomy" id="37929"/>
    <lineage>
        <taxon>Bacteria</taxon>
        <taxon>Bacillati</taxon>
        <taxon>Actinomycetota</taxon>
        <taxon>Actinomycetes</taxon>
        <taxon>Micrococcales</taxon>
        <taxon>Micrococcaceae</taxon>
        <taxon>Glutamicibacter</taxon>
    </lineage>
</organism>
<dbReference type="Proteomes" id="UP000316242">
    <property type="component" value="Unassembled WGS sequence"/>
</dbReference>
<gene>
    <name evidence="3" type="ORF">ANI01nite_07600</name>
</gene>
<dbReference type="Pfam" id="PF03401">
    <property type="entry name" value="TctC"/>
    <property type="match status" value="1"/>
</dbReference>
<feature type="chain" id="PRO_5046337695" evidence="2">
    <location>
        <begin position="30"/>
        <end position="328"/>
    </location>
</feature>
<protein>
    <submittedName>
        <fullName evidence="3">C4-dicarboxylate ABC transporter substrate-binding protein</fullName>
    </submittedName>
</protein>
<dbReference type="EMBL" id="BJNE01000002">
    <property type="protein sequence ID" value="GEC11557.1"/>
    <property type="molecule type" value="Genomic_DNA"/>
</dbReference>
<dbReference type="PIRSF" id="PIRSF017082">
    <property type="entry name" value="YflP"/>
    <property type="match status" value="1"/>
</dbReference>
<name>A0ABQ0RID8_GLUNI</name>
<dbReference type="PANTHER" id="PTHR42928:SF3">
    <property type="entry name" value="UPF0065 PROTEIN YFLP"/>
    <property type="match status" value="1"/>
</dbReference>
<dbReference type="CDD" id="cd07012">
    <property type="entry name" value="PBP2_Bug_TTT"/>
    <property type="match status" value="1"/>
</dbReference>
<comment type="similarity">
    <text evidence="1">Belongs to the UPF0065 (bug) family.</text>
</comment>
<dbReference type="InterPro" id="IPR005064">
    <property type="entry name" value="BUG"/>
</dbReference>
<reference evidence="3 4" key="1">
    <citation type="submission" date="2019-06" db="EMBL/GenBank/DDBJ databases">
        <title>Whole genome shotgun sequence of Glutamicibacter nicotianae NBRC 14234.</title>
        <authorList>
            <person name="Hosoyama A."/>
            <person name="Uohara A."/>
            <person name="Ohji S."/>
            <person name="Ichikawa N."/>
        </authorList>
    </citation>
    <scope>NUCLEOTIDE SEQUENCE [LARGE SCALE GENOMIC DNA]</scope>
    <source>
        <strain evidence="3 4">NBRC 14234</strain>
    </source>
</reference>
<evidence type="ECO:0000313" key="4">
    <source>
        <dbReference type="Proteomes" id="UP000316242"/>
    </source>
</evidence>
<keyword evidence="4" id="KW-1185">Reference proteome</keyword>
<dbReference type="InterPro" id="IPR042100">
    <property type="entry name" value="Bug_dom1"/>
</dbReference>
<evidence type="ECO:0000313" key="3">
    <source>
        <dbReference type="EMBL" id="GEC11557.1"/>
    </source>
</evidence>
<evidence type="ECO:0000256" key="2">
    <source>
        <dbReference type="SAM" id="SignalP"/>
    </source>
</evidence>
<feature type="signal peptide" evidence="2">
    <location>
        <begin position="1"/>
        <end position="29"/>
    </location>
</feature>